<evidence type="ECO:0000313" key="1">
    <source>
        <dbReference type="EMBL" id="KGM31031.1"/>
    </source>
</evidence>
<reference evidence="1 2" key="1">
    <citation type="submission" date="2014-01" db="EMBL/GenBank/DDBJ databases">
        <title>Genome sequence determination for a cystic fibrosis isolate, Inquilinus limosus.</title>
        <authorList>
            <person name="Pino M."/>
            <person name="Di Conza J."/>
            <person name="Gutkind G."/>
        </authorList>
    </citation>
    <scope>NUCLEOTIDE SEQUENCE [LARGE SCALE GENOMIC DNA]</scope>
    <source>
        <strain evidence="1 2">MP06</strain>
    </source>
</reference>
<accession>A0A0A0CX49</accession>
<dbReference type="RefSeq" id="WP_034846873.1">
    <property type="nucleotide sequence ID" value="NZ_JANX01000620.1"/>
</dbReference>
<dbReference type="InterPro" id="IPR049457">
    <property type="entry name" value="Emfourin"/>
</dbReference>
<dbReference type="OrthoDB" id="7355766at2"/>
<gene>
    <name evidence="1" type="ORF">P409_29595</name>
</gene>
<sequence>MRITFAMSSTGLFYSPGLAEPAVLDLAALPQAEAARIEALVRDAHVLDRPEAALESLARPTPDARSFTVTVEQDGRIRTLELAEPIADPTLRDLVRCLQDQVRALRAKPRS</sequence>
<organism evidence="1 2">
    <name type="scientific">Inquilinus limosus MP06</name>
    <dbReference type="NCBI Taxonomy" id="1398085"/>
    <lineage>
        <taxon>Bacteria</taxon>
        <taxon>Pseudomonadati</taxon>
        <taxon>Pseudomonadota</taxon>
        <taxon>Alphaproteobacteria</taxon>
        <taxon>Rhodospirillales</taxon>
        <taxon>Rhodospirillaceae</taxon>
        <taxon>Inquilinus</taxon>
    </lineage>
</organism>
<protein>
    <submittedName>
        <fullName evidence="1">Uncharacterized protein</fullName>
    </submittedName>
</protein>
<dbReference type="AlphaFoldDB" id="A0A0A0CX49"/>
<dbReference type="Proteomes" id="UP000029995">
    <property type="component" value="Unassembled WGS sequence"/>
</dbReference>
<evidence type="ECO:0000313" key="2">
    <source>
        <dbReference type="Proteomes" id="UP000029995"/>
    </source>
</evidence>
<proteinExistence type="predicted"/>
<comment type="caution">
    <text evidence="1">The sequence shown here is derived from an EMBL/GenBank/DDBJ whole genome shotgun (WGS) entry which is preliminary data.</text>
</comment>
<name>A0A0A0CX49_9PROT</name>
<dbReference type="Pfam" id="PF20242">
    <property type="entry name" value="Emfourin"/>
    <property type="match status" value="1"/>
</dbReference>
<dbReference type="EMBL" id="JANX01000620">
    <property type="protein sequence ID" value="KGM31031.1"/>
    <property type="molecule type" value="Genomic_DNA"/>
</dbReference>